<dbReference type="Proteomes" id="UP001207468">
    <property type="component" value="Unassembled WGS sequence"/>
</dbReference>
<name>A0ACC0TXY4_9AGAM</name>
<proteinExistence type="predicted"/>
<protein>
    <submittedName>
        <fullName evidence="1">Nop domain-containing protein</fullName>
    </submittedName>
</protein>
<keyword evidence="2" id="KW-1185">Reference proteome</keyword>
<dbReference type="EMBL" id="JAGFNK010000313">
    <property type="protein sequence ID" value="KAI9453224.1"/>
    <property type="molecule type" value="Genomic_DNA"/>
</dbReference>
<evidence type="ECO:0000313" key="1">
    <source>
        <dbReference type="EMBL" id="KAI9453224.1"/>
    </source>
</evidence>
<evidence type="ECO:0000313" key="2">
    <source>
        <dbReference type="Proteomes" id="UP001207468"/>
    </source>
</evidence>
<organism evidence="1 2">
    <name type="scientific">Russula earlei</name>
    <dbReference type="NCBI Taxonomy" id="71964"/>
    <lineage>
        <taxon>Eukaryota</taxon>
        <taxon>Fungi</taxon>
        <taxon>Dikarya</taxon>
        <taxon>Basidiomycota</taxon>
        <taxon>Agaricomycotina</taxon>
        <taxon>Agaricomycetes</taxon>
        <taxon>Russulales</taxon>
        <taxon>Russulaceae</taxon>
        <taxon>Russula</taxon>
    </lineage>
</organism>
<sequence length="499" mass="54640">MLVLYETAMGFALFKSTDSAKLTVPNLCQEFDTPERAIELLKLKSLHRFTSTATAVEEITSIQEGKLGKGRKEFLNKVIVEKGKNKEELVIVDPRLGALSFVITDLDTLDLFREIRSQLGALLNGLDPKDFATMSLGLSHSLSRFKLKLSPDKVDTIVIQVIALLDDLDKGINIYAMRVKPDDAGFSSYAIKTDFAAVLPEELEAAIKAATEISMGTEISESDLAQCHALCDQVISISEYRAQLSEYLRNRMVAIARNLTAIVGELHPASTVQILGAEKALFRALKTKHDTPKYGSIYHASLVGQAPPKFERKGPSQSIRQMARMVATKTALSVRVDALTDADEKPTPSAPSIGLENRARLEARLPANALGLVSTQREPILSAVKATLCVQEEKQRAKEERRATKQAEKDKAAAEITVDDDADVDAMEVDGKEGSDEKHKRRKSDVVAAVEDGAVTVEGVETEAERKARKQARKAEKAAKAGKAEREASSKKRKNKAEE</sequence>
<gene>
    <name evidence="1" type="ORF">F5148DRAFT_1277475</name>
</gene>
<accession>A0ACC0TXY4</accession>
<reference evidence="1" key="1">
    <citation type="submission" date="2021-03" db="EMBL/GenBank/DDBJ databases">
        <title>Evolutionary priming and transition to the ectomycorrhizal habit in an iconic lineage of mushroom-forming fungi: is preadaptation a requirement?</title>
        <authorList>
            <consortium name="DOE Joint Genome Institute"/>
            <person name="Looney B.P."/>
            <person name="Miyauchi S."/>
            <person name="Morin E."/>
            <person name="Drula E."/>
            <person name="Courty P.E."/>
            <person name="Chicoki N."/>
            <person name="Fauchery L."/>
            <person name="Kohler A."/>
            <person name="Kuo A."/>
            <person name="LaButti K."/>
            <person name="Pangilinan J."/>
            <person name="Lipzen A."/>
            <person name="Riley R."/>
            <person name="Andreopoulos W."/>
            <person name="He G."/>
            <person name="Johnson J."/>
            <person name="Barry K.W."/>
            <person name="Grigoriev I.V."/>
            <person name="Nagy L."/>
            <person name="Hibbett D."/>
            <person name="Henrissat B."/>
            <person name="Matheny P.B."/>
            <person name="Labbe J."/>
            <person name="Martin A.F."/>
        </authorList>
    </citation>
    <scope>NUCLEOTIDE SEQUENCE</scope>
    <source>
        <strain evidence="1">BPL698</strain>
    </source>
</reference>
<comment type="caution">
    <text evidence="1">The sequence shown here is derived from an EMBL/GenBank/DDBJ whole genome shotgun (WGS) entry which is preliminary data.</text>
</comment>